<protein>
    <submittedName>
        <fullName evidence="3">Uncharacterized protein</fullName>
    </submittedName>
</protein>
<evidence type="ECO:0000256" key="2">
    <source>
        <dbReference type="SAM" id="Phobius"/>
    </source>
</evidence>
<evidence type="ECO:0000313" key="4">
    <source>
        <dbReference type="Proteomes" id="UP000027120"/>
    </source>
</evidence>
<reference evidence="3 4" key="1">
    <citation type="submission" date="2014-04" db="EMBL/GenBank/DDBJ databases">
        <authorList>
            <consortium name="International Citrus Genome Consortium"/>
            <person name="Gmitter F."/>
            <person name="Chen C."/>
            <person name="Farmerie W."/>
            <person name="Harkins T."/>
            <person name="Desany B."/>
            <person name="Mohiuddin M."/>
            <person name="Kodira C."/>
            <person name="Borodovsky M."/>
            <person name="Lomsadze A."/>
            <person name="Burns P."/>
            <person name="Jenkins J."/>
            <person name="Prochnik S."/>
            <person name="Shu S."/>
            <person name="Chapman J."/>
            <person name="Pitluck S."/>
            <person name="Schmutz J."/>
            <person name="Rokhsar D."/>
        </authorList>
    </citation>
    <scope>NUCLEOTIDE SEQUENCE</scope>
</reference>
<gene>
    <name evidence="3" type="ORF">CISIN_1g042180mg</name>
</gene>
<accession>A0A067HD31</accession>
<evidence type="ECO:0000313" key="3">
    <source>
        <dbReference type="EMBL" id="KDO85797.1"/>
    </source>
</evidence>
<feature type="region of interest" description="Disordered" evidence="1">
    <location>
        <begin position="1"/>
        <end position="26"/>
    </location>
</feature>
<dbReference type="Proteomes" id="UP000027120">
    <property type="component" value="Unassembled WGS sequence"/>
</dbReference>
<feature type="transmembrane region" description="Helical" evidence="2">
    <location>
        <begin position="57"/>
        <end position="75"/>
    </location>
</feature>
<keyword evidence="2" id="KW-1133">Transmembrane helix</keyword>
<keyword evidence="2" id="KW-0812">Transmembrane</keyword>
<dbReference type="EMBL" id="KK784873">
    <property type="protein sequence ID" value="KDO85797.1"/>
    <property type="molecule type" value="Genomic_DNA"/>
</dbReference>
<dbReference type="AlphaFoldDB" id="A0A067HD31"/>
<name>A0A067HD31_CITSI</name>
<keyword evidence="2" id="KW-0472">Membrane</keyword>
<keyword evidence="4" id="KW-1185">Reference proteome</keyword>
<evidence type="ECO:0000256" key="1">
    <source>
        <dbReference type="SAM" id="MobiDB-lite"/>
    </source>
</evidence>
<sequence>MAVSPQATEEDLTSSGKRSCEPSSISQGDGLIIRFTFLNPTRQQTGTYGLHRLSNSYIILILLLLDVEFLIPLLVTEYEADADRR</sequence>
<organism evidence="3 4">
    <name type="scientific">Citrus sinensis</name>
    <name type="common">Sweet orange</name>
    <name type="synonym">Citrus aurantium var. sinensis</name>
    <dbReference type="NCBI Taxonomy" id="2711"/>
    <lineage>
        <taxon>Eukaryota</taxon>
        <taxon>Viridiplantae</taxon>
        <taxon>Streptophyta</taxon>
        <taxon>Embryophyta</taxon>
        <taxon>Tracheophyta</taxon>
        <taxon>Spermatophyta</taxon>
        <taxon>Magnoliopsida</taxon>
        <taxon>eudicotyledons</taxon>
        <taxon>Gunneridae</taxon>
        <taxon>Pentapetalae</taxon>
        <taxon>rosids</taxon>
        <taxon>malvids</taxon>
        <taxon>Sapindales</taxon>
        <taxon>Rutaceae</taxon>
        <taxon>Aurantioideae</taxon>
        <taxon>Citrus</taxon>
    </lineage>
</organism>
<proteinExistence type="predicted"/>
<feature type="compositionally biased region" description="Polar residues" evidence="1">
    <location>
        <begin position="13"/>
        <end position="26"/>
    </location>
</feature>